<proteinExistence type="predicted"/>
<keyword evidence="2" id="KW-0812">Transmembrane</keyword>
<reference evidence="4" key="2">
    <citation type="journal article" date="2021" name="PeerJ">
        <title>Extensive microbial diversity within the chicken gut microbiome revealed by metagenomics and culture.</title>
        <authorList>
            <person name="Gilroy R."/>
            <person name="Ravi A."/>
            <person name="Getino M."/>
            <person name="Pursley I."/>
            <person name="Horton D.L."/>
            <person name="Alikhan N.F."/>
            <person name="Baker D."/>
            <person name="Gharbi K."/>
            <person name="Hall N."/>
            <person name="Watson M."/>
            <person name="Adriaenssens E.M."/>
            <person name="Foster-Nyarko E."/>
            <person name="Jarju S."/>
            <person name="Secka A."/>
            <person name="Antonio M."/>
            <person name="Oren A."/>
            <person name="Chaudhuri R.R."/>
            <person name="La Ragione R."/>
            <person name="Hildebrand F."/>
            <person name="Pallen M.J."/>
        </authorList>
    </citation>
    <scope>NUCLEOTIDE SEQUENCE</scope>
    <source>
        <strain evidence="4">ChiGjej1B1-24693</strain>
    </source>
</reference>
<accession>A0A9D1KMM7</accession>
<dbReference type="EMBL" id="DVLP01000261">
    <property type="protein sequence ID" value="HIT75646.1"/>
    <property type="molecule type" value="Genomic_DNA"/>
</dbReference>
<dbReference type="Proteomes" id="UP000886842">
    <property type="component" value="Unassembled WGS sequence"/>
</dbReference>
<dbReference type="Gene3D" id="3.40.30.10">
    <property type="entry name" value="Glutaredoxin"/>
    <property type="match status" value="1"/>
</dbReference>
<reference evidence="4" key="1">
    <citation type="submission" date="2020-10" db="EMBL/GenBank/DDBJ databases">
        <authorList>
            <person name="Gilroy R."/>
        </authorList>
    </citation>
    <scope>NUCLEOTIDE SEQUENCE</scope>
    <source>
        <strain evidence="4">ChiGjej1B1-24693</strain>
    </source>
</reference>
<feature type="region of interest" description="Disordered" evidence="1">
    <location>
        <begin position="1"/>
        <end position="26"/>
    </location>
</feature>
<protein>
    <submittedName>
        <fullName evidence="4">Thioredoxin domain-containing protein</fullName>
    </submittedName>
</protein>
<dbReference type="InterPro" id="IPR012336">
    <property type="entry name" value="Thioredoxin-like_fold"/>
</dbReference>
<dbReference type="AlphaFoldDB" id="A0A9D1KMM7"/>
<comment type="caution">
    <text evidence="4">The sequence shown here is derived from an EMBL/GenBank/DDBJ whole genome shotgun (WGS) entry which is preliminary data.</text>
</comment>
<evidence type="ECO:0000313" key="5">
    <source>
        <dbReference type="Proteomes" id="UP000886842"/>
    </source>
</evidence>
<dbReference type="CDD" id="cd02972">
    <property type="entry name" value="DsbA_family"/>
    <property type="match status" value="1"/>
</dbReference>
<sequence>MSSSSKRSGGRKKGVGAQGPSRRARLNQVRAAQLRKERERRLVITAAIVLAAALVIGGVVWLVVDSNRTKQGDDQFPVVEIRQDPADATAIRFAGAEGSDGSLPAEVPDGVRHVELYADFHCPACVNFEAGFGPILREAESKGTAVVDVWMMAFIDQGSVNAANAFGCAASQGFGRAYFDALFANSSRQWTQAQLIALPGEIDQSANEEFTTCVNEGQNLNWVTSITQAADQRGVSSTPTLFIDGEEVDRSAMTEEQLRAMLGL</sequence>
<dbReference type="Pfam" id="PF13462">
    <property type="entry name" value="Thioredoxin_4"/>
    <property type="match status" value="1"/>
</dbReference>
<keyword evidence="2" id="KW-0472">Membrane</keyword>
<evidence type="ECO:0000256" key="1">
    <source>
        <dbReference type="SAM" id="MobiDB-lite"/>
    </source>
</evidence>
<feature type="domain" description="Thioredoxin-like fold" evidence="3">
    <location>
        <begin position="113"/>
        <end position="261"/>
    </location>
</feature>
<keyword evidence="2" id="KW-1133">Transmembrane helix</keyword>
<feature type="transmembrane region" description="Helical" evidence="2">
    <location>
        <begin position="42"/>
        <end position="64"/>
    </location>
</feature>
<dbReference type="SUPFAM" id="SSF52833">
    <property type="entry name" value="Thioredoxin-like"/>
    <property type="match status" value="1"/>
</dbReference>
<evidence type="ECO:0000259" key="3">
    <source>
        <dbReference type="Pfam" id="PF13462"/>
    </source>
</evidence>
<dbReference type="InterPro" id="IPR036249">
    <property type="entry name" value="Thioredoxin-like_sf"/>
</dbReference>
<organism evidence="4 5">
    <name type="scientific">Candidatus Avipropionibacterium avicola</name>
    <dbReference type="NCBI Taxonomy" id="2840701"/>
    <lineage>
        <taxon>Bacteria</taxon>
        <taxon>Bacillati</taxon>
        <taxon>Actinomycetota</taxon>
        <taxon>Actinomycetes</taxon>
        <taxon>Propionibacteriales</taxon>
        <taxon>Propionibacteriaceae</taxon>
        <taxon>Propionibacteriaceae incertae sedis</taxon>
        <taxon>Candidatus Avipropionibacterium</taxon>
    </lineage>
</organism>
<gene>
    <name evidence="4" type="ORF">IAA98_08685</name>
</gene>
<evidence type="ECO:0000256" key="2">
    <source>
        <dbReference type="SAM" id="Phobius"/>
    </source>
</evidence>
<evidence type="ECO:0000313" key="4">
    <source>
        <dbReference type="EMBL" id="HIT75646.1"/>
    </source>
</evidence>
<name>A0A9D1KMM7_9ACTN</name>